<dbReference type="AlphaFoldDB" id="A0A348AQC5"/>
<dbReference type="Proteomes" id="UP000276437">
    <property type="component" value="Chromosome"/>
</dbReference>
<dbReference type="EMBL" id="AP018449">
    <property type="protein sequence ID" value="BBB93273.1"/>
    <property type="molecule type" value="Genomic_DNA"/>
</dbReference>
<name>A0A348AQC5_9FIRM</name>
<dbReference type="KEGG" id="mana:MAMMFC1_03985"/>
<organism evidence="1 2">
    <name type="scientific">Methylomusa anaerophila</name>
    <dbReference type="NCBI Taxonomy" id="1930071"/>
    <lineage>
        <taxon>Bacteria</taxon>
        <taxon>Bacillati</taxon>
        <taxon>Bacillota</taxon>
        <taxon>Negativicutes</taxon>
        <taxon>Selenomonadales</taxon>
        <taxon>Sporomusaceae</taxon>
        <taxon>Methylomusa</taxon>
    </lineage>
</organism>
<gene>
    <name evidence="1" type="ORF">MAMMFC1_03985</name>
</gene>
<proteinExistence type="predicted"/>
<evidence type="ECO:0000313" key="1">
    <source>
        <dbReference type="EMBL" id="BBB93273.1"/>
    </source>
</evidence>
<accession>A0A348AQC5</accession>
<protein>
    <submittedName>
        <fullName evidence="1">Uncharacterized protein</fullName>
    </submittedName>
</protein>
<sequence length="153" mass="16859">MVEPRLVSDLSGFGIGRPKINVRSQGLALVGGKITMCLVRLYGSPTVIVWSKGMYSGRAKTAKGTADFSGEISREVCCSREIVAGFVGIFGSRTKVSAGCVMLVRSRKIAYRYVMIDIGCSVDHYGLFIIIILTTFRRYLPNCDILYKFIIKS</sequence>
<evidence type="ECO:0000313" key="2">
    <source>
        <dbReference type="Proteomes" id="UP000276437"/>
    </source>
</evidence>
<reference evidence="1 2" key="1">
    <citation type="journal article" date="2018" name="Int. J. Syst. Evol. Microbiol.">
        <title>Methylomusa anaerophila gen. nov., sp. nov., an anaerobic methanol-utilizing bacterium isolated from a microbial fuel cell.</title>
        <authorList>
            <person name="Amano N."/>
            <person name="Yamamuro A."/>
            <person name="Miyahara M."/>
            <person name="Kouzuma A."/>
            <person name="Abe T."/>
            <person name="Watanabe K."/>
        </authorList>
    </citation>
    <scope>NUCLEOTIDE SEQUENCE [LARGE SCALE GENOMIC DNA]</scope>
    <source>
        <strain evidence="1 2">MMFC1</strain>
    </source>
</reference>
<keyword evidence="2" id="KW-1185">Reference proteome</keyword>